<feature type="transmembrane region" description="Helical" evidence="10">
    <location>
        <begin position="342"/>
        <end position="362"/>
    </location>
</feature>
<dbReference type="Pfam" id="PF02705">
    <property type="entry name" value="K_trans"/>
    <property type="match status" value="4"/>
</dbReference>
<feature type="transmembrane region" description="Helical" evidence="10">
    <location>
        <begin position="454"/>
        <end position="474"/>
    </location>
</feature>
<feature type="transmembrane region" description="Helical" evidence="10">
    <location>
        <begin position="985"/>
        <end position="1018"/>
    </location>
</feature>
<feature type="transmembrane region" description="Helical" evidence="10">
    <location>
        <begin position="46"/>
        <end position="67"/>
    </location>
</feature>
<keyword evidence="6 10" id="KW-0630">Potassium</keyword>
<reference evidence="14" key="1">
    <citation type="journal article" date="2020" name="Nat. Commun.">
        <title>Genome assembly of wild tea tree DASZ reveals pedigree and selection history of tea varieties.</title>
        <authorList>
            <person name="Zhang W."/>
            <person name="Zhang Y."/>
            <person name="Qiu H."/>
            <person name="Guo Y."/>
            <person name="Wan H."/>
            <person name="Zhang X."/>
            <person name="Scossa F."/>
            <person name="Alseekh S."/>
            <person name="Zhang Q."/>
            <person name="Wang P."/>
            <person name="Xu L."/>
            <person name="Schmidt M.H."/>
            <person name="Jia X."/>
            <person name="Li D."/>
            <person name="Zhu A."/>
            <person name="Guo F."/>
            <person name="Chen W."/>
            <person name="Ni D."/>
            <person name="Usadel B."/>
            <person name="Fernie A.R."/>
            <person name="Wen W."/>
        </authorList>
    </citation>
    <scope>NUCLEOTIDE SEQUENCE [LARGE SCALE GENOMIC DNA]</scope>
    <source>
        <strain evidence="14">cv. G240</strain>
    </source>
</reference>
<feature type="transmembrane region" description="Helical" evidence="10">
    <location>
        <begin position="271"/>
        <end position="290"/>
    </location>
</feature>
<evidence type="ECO:0000256" key="9">
    <source>
        <dbReference type="ARBA" id="ARBA00023136"/>
    </source>
</evidence>
<comment type="caution">
    <text evidence="10">Lacks conserved residue(s) required for the propagation of feature annotation.</text>
</comment>
<dbReference type="InterPro" id="IPR053952">
    <property type="entry name" value="K_trans_C"/>
</dbReference>
<keyword evidence="7 10" id="KW-1133">Transmembrane helix</keyword>
<evidence type="ECO:0000256" key="10">
    <source>
        <dbReference type="RuleBase" id="RU321113"/>
    </source>
</evidence>
<feature type="transmembrane region" description="Helical" evidence="10">
    <location>
        <begin position="399"/>
        <end position="417"/>
    </location>
</feature>
<keyword evidence="9 10" id="KW-0472">Membrane</keyword>
<feature type="transmembrane region" description="Helical" evidence="10">
    <location>
        <begin position="480"/>
        <end position="498"/>
    </location>
</feature>
<dbReference type="EMBL" id="JACBKZ010000011">
    <property type="protein sequence ID" value="KAF5939630.1"/>
    <property type="molecule type" value="Genomic_DNA"/>
</dbReference>
<protein>
    <recommendedName>
        <fullName evidence="10">Potassium transporter</fullName>
    </recommendedName>
</protein>
<dbReference type="InterPro" id="IPR053951">
    <property type="entry name" value="K_trans_N"/>
</dbReference>
<name>A0A7J7GFU8_CAMSI</name>
<gene>
    <name evidence="13" type="ORF">HYC85_023889</name>
</gene>
<dbReference type="NCBIfam" id="TIGR00794">
    <property type="entry name" value="kup"/>
    <property type="match status" value="1"/>
</dbReference>
<organism evidence="13 14">
    <name type="scientific">Camellia sinensis</name>
    <name type="common">Tea plant</name>
    <name type="synonym">Thea sinensis</name>
    <dbReference type="NCBI Taxonomy" id="4442"/>
    <lineage>
        <taxon>Eukaryota</taxon>
        <taxon>Viridiplantae</taxon>
        <taxon>Streptophyta</taxon>
        <taxon>Embryophyta</taxon>
        <taxon>Tracheophyta</taxon>
        <taxon>Spermatophyta</taxon>
        <taxon>Magnoliopsida</taxon>
        <taxon>eudicotyledons</taxon>
        <taxon>Gunneridae</taxon>
        <taxon>Pentapetalae</taxon>
        <taxon>asterids</taxon>
        <taxon>Ericales</taxon>
        <taxon>Theaceae</taxon>
        <taxon>Camellia</taxon>
    </lineage>
</organism>
<dbReference type="Proteomes" id="UP000593564">
    <property type="component" value="Unassembled WGS sequence"/>
</dbReference>
<feature type="transmembrane region" description="Helical" evidence="10">
    <location>
        <begin position="751"/>
        <end position="772"/>
    </location>
</feature>
<dbReference type="GO" id="GO:0015079">
    <property type="term" value="F:potassium ion transmembrane transporter activity"/>
    <property type="evidence" value="ECO:0007669"/>
    <property type="project" value="UniProtKB-UniRule"/>
</dbReference>
<feature type="transmembrane region" description="Helical" evidence="10">
    <location>
        <begin position="193"/>
        <end position="213"/>
    </location>
</feature>
<evidence type="ECO:0000313" key="13">
    <source>
        <dbReference type="EMBL" id="KAF5939630.1"/>
    </source>
</evidence>
<keyword evidence="5 10" id="KW-0812">Transmembrane</keyword>
<feature type="transmembrane region" description="Helical" evidence="10">
    <location>
        <begin position="423"/>
        <end position="447"/>
    </location>
</feature>
<feature type="domain" description="K+ potassium transporter integral membrane" evidence="11">
    <location>
        <begin position="752"/>
        <end position="825"/>
    </location>
</feature>
<proteinExistence type="inferred from homology"/>
<evidence type="ECO:0000256" key="5">
    <source>
        <dbReference type="ARBA" id="ARBA00022692"/>
    </source>
</evidence>
<feature type="domain" description="K+ potassium transporter integral membrane" evidence="11">
    <location>
        <begin position="1003"/>
        <end position="1093"/>
    </location>
</feature>
<dbReference type="PANTHER" id="PTHR30540:SF13">
    <property type="entry name" value="POTASSIUM TRANSPORTER 17-RELATED"/>
    <property type="match status" value="1"/>
</dbReference>
<feature type="transmembrane region" description="Helical" evidence="10">
    <location>
        <begin position="848"/>
        <end position="867"/>
    </location>
</feature>
<feature type="transmembrane region" description="Helical" evidence="10">
    <location>
        <begin position="784"/>
        <end position="805"/>
    </location>
</feature>
<feature type="transmembrane region" description="Helical" evidence="10">
    <location>
        <begin position="159"/>
        <end position="181"/>
    </location>
</feature>
<feature type="transmembrane region" description="Helical" evidence="10">
    <location>
        <begin position="79"/>
        <end position="100"/>
    </location>
</feature>
<comment type="function">
    <text evidence="10">Potassium transporter.</text>
</comment>
<comment type="caution">
    <text evidence="13">The sequence shown here is derived from an EMBL/GenBank/DDBJ whole genome shotgun (WGS) entry which is preliminary data.</text>
</comment>
<evidence type="ECO:0000256" key="3">
    <source>
        <dbReference type="ARBA" id="ARBA00022448"/>
    </source>
</evidence>
<feature type="domain" description="K+ potassium transporter integral membrane" evidence="11">
    <location>
        <begin position="47"/>
        <end position="516"/>
    </location>
</feature>
<feature type="transmembrane region" description="Helical" evidence="10">
    <location>
        <begin position="225"/>
        <end position="245"/>
    </location>
</feature>
<comment type="subcellular location">
    <subcellularLocation>
        <location evidence="1">Cell membrane</location>
        <topology evidence="1">Multi-pass membrane protein</topology>
    </subcellularLocation>
    <subcellularLocation>
        <location evidence="10">Membrane</location>
        <topology evidence="10">Multi-pass membrane protein</topology>
    </subcellularLocation>
</comment>
<keyword evidence="8 10" id="KW-0406">Ion transport</keyword>
<dbReference type="PANTHER" id="PTHR30540">
    <property type="entry name" value="OSMOTIC STRESS POTASSIUM TRANSPORTER"/>
    <property type="match status" value="1"/>
</dbReference>
<evidence type="ECO:0000256" key="1">
    <source>
        <dbReference type="ARBA" id="ARBA00004651"/>
    </source>
</evidence>
<evidence type="ECO:0000256" key="6">
    <source>
        <dbReference type="ARBA" id="ARBA00022958"/>
    </source>
</evidence>
<keyword evidence="4 10" id="KW-0633">Potassium transport</keyword>
<evidence type="ECO:0000313" key="14">
    <source>
        <dbReference type="Proteomes" id="UP000593564"/>
    </source>
</evidence>
<evidence type="ECO:0000256" key="8">
    <source>
        <dbReference type="ARBA" id="ARBA00023065"/>
    </source>
</evidence>
<evidence type="ECO:0000256" key="7">
    <source>
        <dbReference type="ARBA" id="ARBA00022989"/>
    </source>
</evidence>
<feature type="domain" description="K+ potassium transporter integral membrane" evidence="11">
    <location>
        <begin position="846"/>
        <end position="1001"/>
    </location>
</feature>
<keyword evidence="14" id="KW-1185">Reference proteome</keyword>
<dbReference type="InterPro" id="IPR003855">
    <property type="entry name" value="K+_transporter"/>
</dbReference>
<feature type="domain" description="K+ potassium transporter C-terminal" evidence="12">
    <location>
        <begin position="531"/>
        <end position="687"/>
    </location>
</feature>
<dbReference type="AlphaFoldDB" id="A0A7J7GFU8"/>
<reference evidence="13 14" key="2">
    <citation type="submission" date="2020-07" db="EMBL/GenBank/DDBJ databases">
        <title>Genome assembly of wild tea tree DASZ reveals pedigree and selection history of tea varieties.</title>
        <authorList>
            <person name="Zhang W."/>
        </authorList>
    </citation>
    <scope>NUCLEOTIDE SEQUENCE [LARGE SCALE GENOMIC DNA]</scope>
    <source>
        <strain evidence="14">cv. G240</strain>
        <tissue evidence="13">Leaf</tissue>
    </source>
</reference>
<evidence type="ECO:0000259" key="12">
    <source>
        <dbReference type="Pfam" id="PF22776"/>
    </source>
</evidence>
<evidence type="ECO:0000259" key="11">
    <source>
        <dbReference type="Pfam" id="PF02705"/>
    </source>
</evidence>
<accession>A0A7J7GFU8</accession>
<feature type="transmembrane region" description="Helical" evidence="10">
    <location>
        <begin position="873"/>
        <end position="895"/>
    </location>
</feature>
<evidence type="ECO:0000256" key="2">
    <source>
        <dbReference type="ARBA" id="ARBA00008440"/>
    </source>
</evidence>
<keyword evidence="3" id="KW-0813">Transport</keyword>
<feature type="transmembrane region" description="Helical" evidence="10">
    <location>
        <begin position="1056"/>
        <end position="1074"/>
    </location>
</feature>
<evidence type="ECO:0000256" key="4">
    <source>
        <dbReference type="ARBA" id="ARBA00022538"/>
    </source>
</evidence>
<feature type="transmembrane region" description="Helical" evidence="10">
    <location>
        <begin position="302"/>
        <end position="322"/>
    </location>
</feature>
<dbReference type="GO" id="GO:0005886">
    <property type="term" value="C:plasma membrane"/>
    <property type="evidence" value="ECO:0007669"/>
    <property type="project" value="UniProtKB-SubCell"/>
</dbReference>
<feature type="transmembrane region" description="Helical" evidence="10">
    <location>
        <begin position="1030"/>
        <end position="1050"/>
    </location>
</feature>
<feature type="transmembrane region" description="Helical" evidence="10">
    <location>
        <begin position="945"/>
        <end position="965"/>
    </location>
</feature>
<comment type="similarity">
    <text evidence="2 10">Belongs to the HAK/KUP transporter (TC 2.A.72.3) family.</text>
</comment>
<sequence>MDRQPGIPDSVATRSDDIALAVFDSAAPPPPPPIPPSGGDKGTLKLAYKTLGVVFGGLVTSPLYVYPSMRLKSPTEDDYLGLYSIMFWTLSLIGVIKYACIALRADDQGEGGTFALYSLLCRNLDIGILSSKHVDLNSSSEKRSRLGIFFEKSVVARRVLLFIAMLGMCMLIGDGILTPAISAIDGIRAPFPSVSKTLVEVMSAVVLIVLFLLQKYGTSRVSFIFSPIMGTWTVTTPLIGIYSIIRHYPSIFKAMSPHYIVSFFLRNGKEGWVLLGGTVLCITGSEALFADLGHFNRKSIQLAFLFTIYPSLVLTYAGQTAYLIKNPTDHDDGFYKFIPKTIYWPMFIVATLAAIVASQSLISATFSIIKQSVTLDYFPRVKVVHTSSKKEGEVYCPEINYILMILCVAVILIFGDGKDIGNAFGVVVSLVMLITTILLTLVMIMIWRTPPVLVALYFIVFFVMEGVYVSAVSTKIPQGGWIPFAISFILAFIMFGWFHGRHRKIQYELSHKIDRDRLRMLLSDPIVQRVPGVCFFYTSIQDGLTPILGHYIKNMKSLHKVTIFTTFRYLLVPRVAPHERIVVSKLGLKGVYRCVVQYGYADSLDLEGDDFVSQVIDRLRAHIQNGSDYAASVTSELEEEMSDMEEAKLTGAVHVRGKTRFYVSKNCGWFDGYMLAFYEVLHRNCRERERERERAMEREVVVVECEMDRQPGIPDSVATRSDDVALVVFDSAAPPPPPPIPPSGDKGTLKLAYKTLGVVFGGLVTSPLYVYPSMRLKSPTEDDYLGIYSIMFWTLSLIGVVKYACIALRADDQGGTFALYSLLCRNLDIGILSSKCVALNSSSEKRTLVEVLSAVVLIVLFLVQKYGTSRVSFVFSPIMGAWTVTTPLIGIYSIIRHYPSIFKAISPHYIVSFFLRNGKEGWLLLGGSEALFADLGHFNRKSIQLAFLFTIYPSLVLTYAGQTAYLIKNPNDHDDGFYKFIPKTIYWPMFIIATLAAIVASVVVSLVMLITTILLTLVMIMIWRTPPALVALYFVVYFVMEGVYVSAVSTKILQGGWIPFAISFILAFIMFGWFHGRHRKIQYELSHKIDRDQLRMLLSDPIVQRVPGVCFFYTSIQDGDDFVSQVIDRLRAHIQNGSDYATSVTSELEEEMSDMEEAKLSGAVHVQGKTRFYVSKNCGWFDGYMLAFYEVLHRNCRSALPAMGVPLLQRVEVGMLYEGRDKMYHKRIYKCNKK</sequence>
<dbReference type="Pfam" id="PF22776">
    <property type="entry name" value="K_trans_C"/>
    <property type="match status" value="1"/>
</dbReference>